<dbReference type="Pfam" id="PF01453">
    <property type="entry name" value="B_lectin"/>
    <property type="match status" value="1"/>
</dbReference>
<dbReference type="PROSITE" id="PS00108">
    <property type="entry name" value="PROTEIN_KINASE_ST"/>
    <property type="match status" value="1"/>
</dbReference>
<organism evidence="20 21">
    <name type="scientific">Quillaja saponaria</name>
    <name type="common">Soap bark tree</name>
    <dbReference type="NCBI Taxonomy" id="32244"/>
    <lineage>
        <taxon>Eukaryota</taxon>
        <taxon>Viridiplantae</taxon>
        <taxon>Streptophyta</taxon>
        <taxon>Embryophyta</taxon>
        <taxon>Tracheophyta</taxon>
        <taxon>Spermatophyta</taxon>
        <taxon>Magnoliopsida</taxon>
        <taxon>eudicotyledons</taxon>
        <taxon>Gunneridae</taxon>
        <taxon>Pentapetalae</taxon>
        <taxon>rosids</taxon>
        <taxon>fabids</taxon>
        <taxon>Fabales</taxon>
        <taxon>Quillajaceae</taxon>
        <taxon>Quillaja</taxon>
    </lineage>
</organism>
<dbReference type="KEGG" id="qsa:O6P43_012551"/>
<dbReference type="EC" id="2.7.11.1" evidence="13"/>
<keyword evidence="8 13" id="KW-0067">ATP-binding</keyword>
<dbReference type="GO" id="GO:0048544">
    <property type="term" value="P:recognition of pollen"/>
    <property type="evidence" value="ECO:0007669"/>
    <property type="project" value="InterPro"/>
</dbReference>
<keyword evidence="10" id="KW-0325">Glycoprotein</keyword>
<dbReference type="PROSITE" id="PS50026">
    <property type="entry name" value="EGF_3"/>
    <property type="match status" value="1"/>
</dbReference>
<evidence type="ECO:0000256" key="12">
    <source>
        <dbReference type="ARBA" id="ARBA00048679"/>
    </source>
</evidence>
<dbReference type="PANTHER" id="PTHR27002">
    <property type="entry name" value="RECEPTOR-LIKE SERINE/THREONINE-PROTEIN KINASE SD1-8"/>
    <property type="match status" value="1"/>
</dbReference>
<name>A0AAD7M1Y4_QUISA</name>
<feature type="transmembrane region" description="Helical" evidence="15">
    <location>
        <begin position="384"/>
        <end position="408"/>
    </location>
</feature>
<evidence type="ECO:0000256" key="11">
    <source>
        <dbReference type="ARBA" id="ARBA00047899"/>
    </source>
</evidence>
<dbReference type="PIRSF" id="PIRSF000641">
    <property type="entry name" value="SRK"/>
    <property type="match status" value="1"/>
</dbReference>
<evidence type="ECO:0000256" key="9">
    <source>
        <dbReference type="ARBA" id="ARBA00023157"/>
    </source>
</evidence>
<dbReference type="SUPFAM" id="SSF56112">
    <property type="entry name" value="Protein kinase-like (PK-like)"/>
    <property type="match status" value="1"/>
</dbReference>
<dbReference type="InterPro" id="IPR011009">
    <property type="entry name" value="Kinase-like_dom_sf"/>
</dbReference>
<evidence type="ECO:0000256" key="10">
    <source>
        <dbReference type="ARBA" id="ARBA00023180"/>
    </source>
</evidence>
<dbReference type="CDD" id="cd00028">
    <property type="entry name" value="B_lectin"/>
    <property type="match status" value="1"/>
</dbReference>
<reference evidence="20" key="1">
    <citation type="journal article" date="2023" name="Science">
        <title>Elucidation of the pathway for biosynthesis of saponin adjuvants from the soapbark tree.</title>
        <authorList>
            <person name="Reed J."/>
            <person name="Orme A."/>
            <person name="El-Demerdash A."/>
            <person name="Owen C."/>
            <person name="Martin L.B.B."/>
            <person name="Misra R.C."/>
            <person name="Kikuchi S."/>
            <person name="Rejzek M."/>
            <person name="Martin A.C."/>
            <person name="Harkess A."/>
            <person name="Leebens-Mack J."/>
            <person name="Louveau T."/>
            <person name="Stephenson M.J."/>
            <person name="Osbourn A."/>
        </authorList>
    </citation>
    <scope>NUCLEOTIDE SEQUENCE</scope>
    <source>
        <strain evidence="20">S10</strain>
    </source>
</reference>
<keyword evidence="15" id="KW-0812">Transmembrane</keyword>
<dbReference type="InterPro" id="IPR000858">
    <property type="entry name" value="S_locus_glycoprot_dom"/>
</dbReference>
<evidence type="ECO:0000256" key="4">
    <source>
        <dbReference type="ARBA" id="ARBA00022679"/>
    </source>
</evidence>
<keyword evidence="6 13" id="KW-0547">Nucleotide-binding</keyword>
<dbReference type="Proteomes" id="UP001163823">
    <property type="component" value="Chromosome 5"/>
</dbReference>
<feature type="domain" description="Protein kinase" evidence="16">
    <location>
        <begin position="457"/>
        <end position="717"/>
    </location>
</feature>
<dbReference type="SUPFAM" id="SSF51110">
    <property type="entry name" value="alpha-D-mannose-specific plant lectins"/>
    <property type="match status" value="1"/>
</dbReference>
<evidence type="ECO:0000256" key="6">
    <source>
        <dbReference type="ARBA" id="ARBA00022741"/>
    </source>
</evidence>
<evidence type="ECO:0000256" key="13">
    <source>
        <dbReference type="PIRNR" id="PIRNR000641"/>
    </source>
</evidence>
<keyword evidence="14" id="KW-0245">EGF-like domain</keyword>
<proteinExistence type="inferred from homology"/>
<dbReference type="InterPro" id="IPR024171">
    <property type="entry name" value="SRK-like_kinase"/>
</dbReference>
<comment type="catalytic activity">
    <reaction evidence="11 13">
        <text>L-threonyl-[protein] + ATP = O-phospho-L-threonyl-[protein] + ADP + H(+)</text>
        <dbReference type="Rhea" id="RHEA:46608"/>
        <dbReference type="Rhea" id="RHEA-COMP:11060"/>
        <dbReference type="Rhea" id="RHEA-COMP:11605"/>
        <dbReference type="ChEBI" id="CHEBI:15378"/>
        <dbReference type="ChEBI" id="CHEBI:30013"/>
        <dbReference type="ChEBI" id="CHEBI:30616"/>
        <dbReference type="ChEBI" id="CHEBI:61977"/>
        <dbReference type="ChEBI" id="CHEBI:456216"/>
        <dbReference type="EC" id="2.7.11.1"/>
    </reaction>
</comment>
<dbReference type="SMART" id="SM00220">
    <property type="entry name" value="S_TKc"/>
    <property type="match status" value="1"/>
</dbReference>
<keyword evidence="5" id="KW-0732">Signal</keyword>
<dbReference type="InterPro" id="IPR008271">
    <property type="entry name" value="Ser/Thr_kinase_AS"/>
</dbReference>
<dbReference type="PROSITE" id="PS50948">
    <property type="entry name" value="PAN"/>
    <property type="match status" value="1"/>
</dbReference>
<feature type="domain" description="Bulb-type lectin" evidence="18">
    <location>
        <begin position="1"/>
        <end position="100"/>
    </location>
</feature>
<dbReference type="AlphaFoldDB" id="A0AAD7M1Y4"/>
<evidence type="ECO:0000256" key="14">
    <source>
        <dbReference type="PROSITE-ProRule" id="PRU00076"/>
    </source>
</evidence>
<comment type="caution">
    <text evidence="14">Lacks conserved residue(s) required for the propagation of feature annotation.</text>
</comment>
<gene>
    <name evidence="20" type="ORF">O6P43_012551</name>
</gene>
<protein>
    <recommendedName>
        <fullName evidence="13">Receptor-like serine/threonine-protein kinase</fullName>
        <ecNumber evidence="13">2.7.11.1</ecNumber>
    </recommendedName>
</protein>
<dbReference type="InterPro" id="IPR036426">
    <property type="entry name" value="Bulb-type_lectin_dom_sf"/>
</dbReference>
<dbReference type="Gene3D" id="2.90.10.10">
    <property type="entry name" value="Bulb-type lectin domain"/>
    <property type="match status" value="1"/>
</dbReference>
<keyword evidence="3 13" id="KW-0723">Serine/threonine-protein kinase</keyword>
<dbReference type="SMART" id="SM00473">
    <property type="entry name" value="PAN_AP"/>
    <property type="match status" value="1"/>
</dbReference>
<dbReference type="Pfam" id="PF00954">
    <property type="entry name" value="S_locus_glycop"/>
    <property type="match status" value="1"/>
</dbReference>
<evidence type="ECO:0000256" key="3">
    <source>
        <dbReference type="ARBA" id="ARBA00022527"/>
    </source>
</evidence>
<evidence type="ECO:0000256" key="8">
    <source>
        <dbReference type="ARBA" id="ARBA00022840"/>
    </source>
</evidence>
<feature type="domain" description="EGF-like" evidence="17">
    <location>
        <begin position="234"/>
        <end position="270"/>
    </location>
</feature>
<dbReference type="PROSITE" id="PS50011">
    <property type="entry name" value="PROTEIN_KINASE_DOM"/>
    <property type="match status" value="1"/>
</dbReference>
<evidence type="ECO:0000259" key="18">
    <source>
        <dbReference type="PROSITE" id="PS50927"/>
    </source>
</evidence>
<keyword evidence="7 13" id="KW-0418">Kinase</keyword>
<dbReference type="FunFam" id="1.10.510.10:FF:000060">
    <property type="entry name" value="G-type lectin S-receptor-like serine/threonine-protein kinase"/>
    <property type="match status" value="1"/>
</dbReference>
<dbReference type="InterPro" id="IPR001245">
    <property type="entry name" value="Ser-Thr/Tyr_kinase_cat_dom"/>
</dbReference>
<comment type="similarity">
    <text evidence="13">Belongs to the protein kinase superfamily. Ser/Thr protein kinase family.</text>
</comment>
<keyword evidence="2" id="KW-1003">Cell membrane</keyword>
<evidence type="ECO:0000313" key="20">
    <source>
        <dbReference type="EMBL" id="KAJ7968449.1"/>
    </source>
</evidence>
<feature type="domain" description="Apple" evidence="19">
    <location>
        <begin position="289"/>
        <end position="372"/>
    </location>
</feature>
<dbReference type="GO" id="GO:0004674">
    <property type="term" value="F:protein serine/threonine kinase activity"/>
    <property type="evidence" value="ECO:0007669"/>
    <property type="project" value="UniProtKB-KW"/>
</dbReference>
<evidence type="ECO:0000259" key="19">
    <source>
        <dbReference type="PROSITE" id="PS50948"/>
    </source>
</evidence>
<comment type="subcellular location">
    <subcellularLocation>
        <location evidence="1">Cell membrane</location>
        <topology evidence="1">Single-pass type I membrane protein</topology>
    </subcellularLocation>
</comment>
<evidence type="ECO:0000259" key="17">
    <source>
        <dbReference type="PROSITE" id="PS50026"/>
    </source>
</evidence>
<dbReference type="Pfam" id="PF08276">
    <property type="entry name" value="PAN_2"/>
    <property type="match status" value="1"/>
</dbReference>
<dbReference type="InterPro" id="IPR001480">
    <property type="entry name" value="Bulb-type_lectin_dom"/>
</dbReference>
<evidence type="ECO:0000256" key="5">
    <source>
        <dbReference type="ARBA" id="ARBA00022729"/>
    </source>
</evidence>
<comment type="caution">
    <text evidence="20">The sequence shown here is derived from an EMBL/GenBank/DDBJ whole genome shotgun (WGS) entry which is preliminary data.</text>
</comment>
<dbReference type="GO" id="GO:0005524">
    <property type="term" value="F:ATP binding"/>
    <property type="evidence" value="ECO:0007669"/>
    <property type="project" value="UniProtKB-KW"/>
</dbReference>
<dbReference type="InterPro" id="IPR000719">
    <property type="entry name" value="Prot_kinase_dom"/>
</dbReference>
<dbReference type="Pfam" id="PF07714">
    <property type="entry name" value="PK_Tyr_Ser-Thr"/>
    <property type="match status" value="1"/>
</dbReference>
<dbReference type="InterPro" id="IPR003609">
    <property type="entry name" value="Pan_app"/>
</dbReference>
<dbReference type="Gene3D" id="3.30.200.20">
    <property type="entry name" value="Phosphorylase Kinase, domain 1"/>
    <property type="match status" value="1"/>
</dbReference>
<dbReference type="PROSITE" id="PS50927">
    <property type="entry name" value="BULB_LECTIN"/>
    <property type="match status" value="1"/>
</dbReference>
<dbReference type="PANTHER" id="PTHR27002:SF1082">
    <property type="entry name" value="OS06G0693000 PROTEIN"/>
    <property type="match status" value="1"/>
</dbReference>
<dbReference type="SMART" id="SM00108">
    <property type="entry name" value="B_lectin"/>
    <property type="match status" value="1"/>
</dbReference>
<evidence type="ECO:0000313" key="21">
    <source>
        <dbReference type="Proteomes" id="UP001163823"/>
    </source>
</evidence>
<keyword evidence="15" id="KW-0472">Membrane</keyword>
<keyword evidence="15" id="KW-1133">Transmembrane helix</keyword>
<dbReference type="EMBL" id="JARAOO010000005">
    <property type="protein sequence ID" value="KAJ7968449.1"/>
    <property type="molecule type" value="Genomic_DNA"/>
</dbReference>
<dbReference type="CDD" id="cd14066">
    <property type="entry name" value="STKc_IRAK"/>
    <property type="match status" value="1"/>
</dbReference>
<dbReference type="CDD" id="cd01098">
    <property type="entry name" value="PAN_AP_plant"/>
    <property type="match status" value="1"/>
</dbReference>
<accession>A0AAD7M1Y4</accession>
<evidence type="ECO:0000256" key="1">
    <source>
        <dbReference type="ARBA" id="ARBA00004251"/>
    </source>
</evidence>
<evidence type="ECO:0000256" key="2">
    <source>
        <dbReference type="ARBA" id="ARBA00022475"/>
    </source>
</evidence>
<dbReference type="Gene3D" id="1.10.510.10">
    <property type="entry name" value="Transferase(Phosphotransferase) domain 1"/>
    <property type="match status" value="1"/>
</dbReference>
<dbReference type="GO" id="GO:0005886">
    <property type="term" value="C:plasma membrane"/>
    <property type="evidence" value="ECO:0007669"/>
    <property type="project" value="UniProtKB-SubCell"/>
</dbReference>
<evidence type="ECO:0000256" key="7">
    <source>
        <dbReference type="ARBA" id="ARBA00022777"/>
    </source>
</evidence>
<keyword evidence="21" id="KW-1185">Reference proteome</keyword>
<sequence>MWFKLGFFSPENSTGRYVGIWYLSESAVIWIANRNNPLRDSSGIITISEDGNLVVINGQKEVFWTSNVSNTEGNSRAQLLDSGNLVLQGNTTGTIVWESFKNPSDAIIPSMRISTNKRTGEKVQLTSWKSSSDPSIGSFSGCLKPLNIPELITWNGTRPYWRSGPWNGRIFSGIPKMSSWYLDGFDLGEEDDGTVYVLLRTNDLKIIVFNTQGKIEERNWDLEKQEWKATSVVPETECDVYGLCGTFGSCNSQSSPICNCLRGFEPINPEEWNRKNWENGCKRLVPLHCEREHGGTGDGKGDDFLKLEMAKVPDFSVQSSVREDKCRNQCLENCSCTAYAYDVGIGCMSWSGDLIDIQQFSRGGIDLYIRVAHSELGKRRHVRVIIIVTVTIGIIILLAVSACFLWTWSAKHKEARKRNSKGKLNSREDLIGDLRQAKLQELPVYDFAKVTTATNDFHSDTKIGQGGFGPCLQDGQEVAIKRLSRASAQGREEFINEVVVISKLQHRNLVRLLGCCNEGDEKMLIYEYMANKSLEAILFYSSKQIVLDWKKRFNIIQGIAQGLLYLHRDSRLRIIHRDLKASNILLDEGLNPKISDFGMARIFGDSEDEANTRRIVGTYGYMSPEYAMDGLFSEKSDVFSFGVLLLEIVSGRRNTSFYHDKHSISLLGFACKLWNEDNITSLIDPDIYNICFQKDILRCIHIGLLCVQELAKDRPFMATVLSMLNSEIVHLPPPGQAGFIQRQIAISTDSPEEIHRICSINNVTVTNIQGR</sequence>
<evidence type="ECO:0000259" key="16">
    <source>
        <dbReference type="PROSITE" id="PS50011"/>
    </source>
</evidence>
<dbReference type="FunFam" id="3.30.200.20:FF:000924">
    <property type="entry name" value="Uncharacterized protein"/>
    <property type="match status" value="1"/>
</dbReference>
<evidence type="ECO:0000256" key="15">
    <source>
        <dbReference type="SAM" id="Phobius"/>
    </source>
</evidence>
<keyword evidence="4 13" id="KW-0808">Transferase</keyword>
<comment type="catalytic activity">
    <reaction evidence="12 13">
        <text>L-seryl-[protein] + ATP = O-phospho-L-seryl-[protein] + ADP + H(+)</text>
        <dbReference type="Rhea" id="RHEA:17989"/>
        <dbReference type="Rhea" id="RHEA-COMP:9863"/>
        <dbReference type="Rhea" id="RHEA-COMP:11604"/>
        <dbReference type="ChEBI" id="CHEBI:15378"/>
        <dbReference type="ChEBI" id="CHEBI:29999"/>
        <dbReference type="ChEBI" id="CHEBI:30616"/>
        <dbReference type="ChEBI" id="CHEBI:83421"/>
        <dbReference type="ChEBI" id="CHEBI:456216"/>
        <dbReference type="EC" id="2.7.11.1"/>
    </reaction>
</comment>
<dbReference type="InterPro" id="IPR000742">
    <property type="entry name" value="EGF"/>
</dbReference>
<keyword evidence="9" id="KW-1015">Disulfide bond</keyword>